<name>R9IBZ7_9BACT</name>
<comment type="caution">
    <text evidence="1">The sequence shown here is derived from an EMBL/GenBank/DDBJ whole genome shotgun (WGS) entry which is preliminary data.</text>
</comment>
<dbReference type="Proteomes" id="UP000014200">
    <property type="component" value="Unassembled WGS sequence"/>
</dbReference>
<accession>R9IBZ7</accession>
<organism evidence="1 2">
    <name type="scientific">Phocaeicola sartorii</name>
    <dbReference type="NCBI Taxonomy" id="671267"/>
    <lineage>
        <taxon>Bacteria</taxon>
        <taxon>Pseudomonadati</taxon>
        <taxon>Bacteroidota</taxon>
        <taxon>Bacteroidia</taxon>
        <taxon>Bacteroidales</taxon>
        <taxon>Bacteroidaceae</taxon>
        <taxon>Phocaeicola</taxon>
    </lineage>
</organism>
<sequence>MKFYIPTSSLNMDNLLQSECILPISHYVQRLSGYKLYEQIEELRPFNAIVLFKYPVQFTINDVGRYNYPVLIEFEDDVQTQDFYENEIQDGVCICSHTLNLTPTNCCFYFFSEQAYKITLVNTRSNKSIKYYNNYSIVPNANKLEARQLPKLTSIPHYEVGVFEDEIIDKQKGVLYAYLLGEQKSVNHDLAVQLRLTQDIYNILTSLISTPSSITVFGEKLLFLLDEYKKIDLTERNSTEQFEVNLKNELGNRFYFLKECLIGFLKNINCWDYIFTSLCKKWGCYFLPQVSELHTKNDYLRLRSDIEKRTAYAVNVFQKSLPPSTLNDISMNGNIISISNAPLVNAVIDYVIKNKQTVERLYANRLGFYMGVMETIVPILKGQIGEINWEKSKERAYINNLHAFINDPAIHFGINSIDNIELKSIAAFILKGQSFNDCMALCKMAEFENYRYILSLWGSLCGYLEMNKDALSDILNMSTYSLIYKKLYGKNMGILSHDIANSNCSSEEIEKQSCKFSKEELSFILESVNFKEVYQFVNKLESVLSVSSKPINECFEDAINETLSKKAKKQKELACLSLRIYQSVDNYDAICSILEKANLTKTAQKNILRHFGHNEEKKDKIKKQETPSLFPEMNTPTSITNQNTSNCLPNIPSFVGLDKKVLRRLEQNWSFTASKYPNSKEEHIRFFVNLCKKEGLSGNVKGPTSLTYIFTQEMAYKVEKELLAYYDIR</sequence>
<dbReference type="STRING" id="1235788.C802_01042"/>
<dbReference type="PATRIC" id="fig|1235788.3.peg.1060"/>
<evidence type="ECO:0000313" key="2">
    <source>
        <dbReference type="Proteomes" id="UP000014200"/>
    </source>
</evidence>
<dbReference type="RefSeq" id="WP_016275471.1">
    <property type="nucleotide sequence ID" value="NZ_JABVZU010000003.1"/>
</dbReference>
<reference evidence="1 2" key="1">
    <citation type="submission" date="2013-04" db="EMBL/GenBank/DDBJ databases">
        <title>The Genome Sequence of Bacteroides massiliensis dnLKV3.</title>
        <authorList>
            <consortium name="The Broad Institute Genomics Platform"/>
            <consortium name="The Broad Institute Genome Sequencing Center for Infectious Disease"/>
            <person name="Earl A."/>
            <person name="Xavier R."/>
            <person name="Kuhn K."/>
            <person name="Stappenbeck T."/>
            <person name="Walker B."/>
            <person name="Young S."/>
            <person name="Zeng Q."/>
            <person name="Gargeya S."/>
            <person name="Fitzgerald M."/>
            <person name="Haas B."/>
            <person name="Abouelleil A."/>
            <person name="Allen A.W."/>
            <person name="Alvarado L."/>
            <person name="Arachchi H.M."/>
            <person name="Berlin A.M."/>
            <person name="Chapman S.B."/>
            <person name="Gainer-Dewar J."/>
            <person name="Goldberg J."/>
            <person name="Griggs A."/>
            <person name="Gujja S."/>
            <person name="Hansen M."/>
            <person name="Howarth C."/>
            <person name="Imamovic A."/>
            <person name="Ireland A."/>
            <person name="Larimer J."/>
            <person name="McCowan C."/>
            <person name="Murphy C."/>
            <person name="Pearson M."/>
            <person name="Poon T.W."/>
            <person name="Priest M."/>
            <person name="Roberts A."/>
            <person name="Saif S."/>
            <person name="Shea T."/>
            <person name="Sisk P."/>
            <person name="Sykes S."/>
            <person name="Wortman J."/>
            <person name="Nusbaum C."/>
            <person name="Birren B."/>
        </authorList>
    </citation>
    <scope>NUCLEOTIDE SEQUENCE [LARGE SCALE GENOMIC DNA]</scope>
    <source>
        <strain evidence="2">dnLKV3</strain>
    </source>
</reference>
<proteinExistence type="predicted"/>
<protein>
    <submittedName>
        <fullName evidence="1">Uncharacterized protein</fullName>
    </submittedName>
</protein>
<dbReference type="EMBL" id="ASSP01000006">
    <property type="protein sequence ID" value="EOS15025.1"/>
    <property type="molecule type" value="Genomic_DNA"/>
</dbReference>
<dbReference type="HOGENOM" id="CLU_382510_0_0_10"/>
<evidence type="ECO:0000313" key="1">
    <source>
        <dbReference type="EMBL" id="EOS15025.1"/>
    </source>
</evidence>
<gene>
    <name evidence="1" type="ORF">C802_01042</name>
</gene>
<keyword evidence="2" id="KW-1185">Reference proteome</keyword>
<dbReference type="GeneID" id="82155535"/>
<dbReference type="AlphaFoldDB" id="R9IBZ7"/>